<dbReference type="SUPFAM" id="SSF53756">
    <property type="entry name" value="UDP-Glycosyltransferase/glycogen phosphorylase"/>
    <property type="match status" value="1"/>
</dbReference>
<comment type="caution">
    <text evidence="6">The sequence shown here is derived from an EMBL/GenBank/DDBJ whole genome shotgun (WGS) entry which is preliminary data.</text>
</comment>
<keyword evidence="1 4" id="KW-0413">Isomerase</keyword>
<reference evidence="7" key="1">
    <citation type="journal article" date="2019" name="Int. J. Syst. Evol. Microbiol.">
        <title>The Global Catalogue of Microorganisms (GCM) 10K type strain sequencing project: providing services to taxonomists for standard genome sequencing and annotation.</title>
        <authorList>
            <consortium name="The Broad Institute Genomics Platform"/>
            <consortium name="The Broad Institute Genome Sequencing Center for Infectious Disease"/>
            <person name="Wu L."/>
            <person name="Ma J."/>
        </authorList>
    </citation>
    <scope>NUCLEOTIDE SEQUENCE [LARGE SCALE GENOMIC DNA]</scope>
    <source>
        <strain evidence="7">JCM 9377</strain>
    </source>
</reference>
<evidence type="ECO:0000256" key="2">
    <source>
        <dbReference type="ARBA" id="ARBA00038209"/>
    </source>
</evidence>
<comment type="similarity">
    <text evidence="2 4">Belongs to the UDP-N-acetylglucosamine 2-epimerase family.</text>
</comment>
<dbReference type="EC" id="5.1.3.14" evidence="3"/>
<dbReference type="NCBIfam" id="TIGR00236">
    <property type="entry name" value="wecB"/>
    <property type="match status" value="1"/>
</dbReference>
<evidence type="ECO:0000256" key="1">
    <source>
        <dbReference type="ARBA" id="ARBA00023235"/>
    </source>
</evidence>
<evidence type="ECO:0000259" key="5">
    <source>
        <dbReference type="Pfam" id="PF02350"/>
    </source>
</evidence>
<evidence type="ECO:0000313" key="6">
    <source>
        <dbReference type="EMBL" id="GAA3220582.1"/>
    </source>
</evidence>
<name>A0ABP6QG96_9ACTN</name>
<proteinExistence type="inferred from homology"/>
<dbReference type="CDD" id="cd03786">
    <property type="entry name" value="GTB_UDP-GlcNAc_2-Epimerase"/>
    <property type="match status" value="1"/>
</dbReference>
<dbReference type="EMBL" id="BAAAUV010000011">
    <property type="protein sequence ID" value="GAA3220582.1"/>
    <property type="molecule type" value="Genomic_DNA"/>
</dbReference>
<feature type="domain" description="UDP-N-acetylglucosamine 2-epimerase" evidence="5">
    <location>
        <begin position="25"/>
        <end position="383"/>
    </location>
</feature>
<dbReference type="Pfam" id="PF02350">
    <property type="entry name" value="Epimerase_2"/>
    <property type="match status" value="1"/>
</dbReference>
<evidence type="ECO:0000313" key="7">
    <source>
        <dbReference type="Proteomes" id="UP001501237"/>
    </source>
</evidence>
<keyword evidence="7" id="KW-1185">Reference proteome</keyword>
<dbReference type="Gene3D" id="3.40.50.2000">
    <property type="entry name" value="Glycogen Phosphorylase B"/>
    <property type="match status" value="2"/>
</dbReference>
<evidence type="ECO:0000256" key="4">
    <source>
        <dbReference type="RuleBase" id="RU003513"/>
    </source>
</evidence>
<organism evidence="6 7">
    <name type="scientific">Actinocorallia longicatena</name>
    <dbReference type="NCBI Taxonomy" id="111803"/>
    <lineage>
        <taxon>Bacteria</taxon>
        <taxon>Bacillati</taxon>
        <taxon>Actinomycetota</taxon>
        <taxon>Actinomycetes</taxon>
        <taxon>Streptosporangiales</taxon>
        <taxon>Thermomonosporaceae</taxon>
        <taxon>Actinocorallia</taxon>
    </lineage>
</organism>
<dbReference type="Proteomes" id="UP001501237">
    <property type="component" value="Unassembled WGS sequence"/>
</dbReference>
<accession>A0ABP6QG96</accession>
<dbReference type="InterPro" id="IPR029767">
    <property type="entry name" value="WecB-like"/>
</dbReference>
<dbReference type="RefSeq" id="WP_344831584.1">
    <property type="nucleotide sequence ID" value="NZ_BAAAUV010000011.1"/>
</dbReference>
<evidence type="ECO:0000256" key="3">
    <source>
        <dbReference type="ARBA" id="ARBA00038858"/>
    </source>
</evidence>
<sequence>MDKTRVMVLVGTRPEAIKLLPLILELRASRRFTPFVVSTGQHEEMVAEILGLADVKPDVVLGCEGGGGLNQLFAGVVSGLERVCLEEFGEHDSVVDRGFDSRFPAAALVHGDTSSAAAAAVASFHMRIPVCHVEAGLRTHSTLTPFPEELNRQLIGRIAQFHLAPTLTNKENLIREGVPIGQIFVTGNTGIDALRWASELRVPYGEPGLEDLENDEDGTVVVITAHRRENWDGGLSRIAQAVAQLAEDSPYVRFVLPVHPNPLVGRALRPVLEGHRNVRLVRPMGYPQFARLLRRAHFAISDSGGIQEEAPSLGTPVLVTRDSTERQEGLTAGTLRLVGTDPSRIVDEANRLLADPAHHLAMAAAPNPYGDGHAADRIVRALENLAFRDAAPERYGSGYDRSEILKAAGFGGSIVAPTAEG</sequence>
<protein>
    <recommendedName>
        <fullName evidence="3">UDP-N-acetylglucosamine 2-epimerase (non-hydrolyzing)</fullName>
        <ecNumber evidence="3">5.1.3.14</ecNumber>
    </recommendedName>
</protein>
<dbReference type="InterPro" id="IPR003331">
    <property type="entry name" value="UDP_GlcNAc_Epimerase_2_dom"/>
</dbReference>
<dbReference type="PANTHER" id="PTHR43174">
    <property type="entry name" value="UDP-N-ACETYLGLUCOSAMINE 2-EPIMERASE"/>
    <property type="match status" value="1"/>
</dbReference>
<dbReference type="PANTHER" id="PTHR43174:SF2">
    <property type="entry name" value="UDP-N-ACETYLGLUCOSAMINE 2-EPIMERASE"/>
    <property type="match status" value="1"/>
</dbReference>
<gene>
    <name evidence="6" type="primary">wecB</name>
    <name evidence="6" type="ORF">GCM10010468_45240</name>
</gene>